<organism evidence="2 3">
    <name type="scientific">Actinokineospora guangxiensis</name>
    <dbReference type="NCBI Taxonomy" id="1490288"/>
    <lineage>
        <taxon>Bacteria</taxon>
        <taxon>Bacillati</taxon>
        <taxon>Actinomycetota</taxon>
        <taxon>Actinomycetes</taxon>
        <taxon>Pseudonocardiales</taxon>
        <taxon>Pseudonocardiaceae</taxon>
        <taxon>Actinokineospora</taxon>
    </lineage>
</organism>
<name>A0ABW0EQF4_9PSEU</name>
<dbReference type="InterPro" id="IPR011009">
    <property type="entry name" value="Kinase-like_dom_sf"/>
</dbReference>
<evidence type="ECO:0000259" key="1">
    <source>
        <dbReference type="Pfam" id="PF01636"/>
    </source>
</evidence>
<dbReference type="Pfam" id="PF01636">
    <property type="entry name" value="APH"/>
    <property type="match status" value="1"/>
</dbReference>
<reference evidence="3" key="1">
    <citation type="journal article" date="2019" name="Int. J. Syst. Evol. Microbiol.">
        <title>The Global Catalogue of Microorganisms (GCM) 10K type strain sequencing project: providing services to taxonomists for standard genome sequencing and annotation.</title>
        <authorList>
            <consortium name="The Broad Institute Genomics Platform"/>
            <consortium name="The Broad Institute Genome Sequencing Center for Infectious Disease"/>
            <person name="Wu L."/>
            <person name="Ma J."/>
        </authorList>
    </citation>
    <scope>NUCLEOTIDE SEQUENCE [LARGE SCALE GENOMIC DNA]</scope>
    <source>
        <strain evidence="3">CCUG 59778</strain>
    </source>
</reference>
<dbReference type="RefSeq" id="WP_378246918.1">
    <property type="nucleotide sequence ID" value="NZ_JBHSKF010000004.1"/>
</dbReference>
<keyword evidence="3" id="KW-1185">Reference proteome</keyword>
<dbReference type="Gene3D" id="3.30.200.20">
    <property type="entry name" value="Phosphorylase Kinase, domain 1"/>
    <property type="match status" value="1"/>
</dbReference>
<accession>A0ABW0EQF4</accession>
<dbReference type="InterPro" id="IPR051678">
    <property type="entry name" value="AGP_Transferase"/>
</dbReference>
<dbReference type="InterPro" id="IPR002575">
    <property type="entry name" value="Aminoglycoside_PTrfase"/>
</dbReference>
<proteinExistence type="predicted"/>
<dbReference type="SUPFAM" id="SSF56112">
    <property type="entry name" value="Protein kinase-like (PK-like)"/>
    <property type="match status" value="1"/>
</dbReference>
<evidence type="ECO:0000313" key="3">
    <source>
        <dbReference type="Proteomes" id="UP001596157"/>
    </source>
</evidence>
<comment type="caution">
    <text evidence="2">The sequence shown here is derived from an EMBL/GenBank/DDBJ whole genome shotgun (WGS) entry which is preliminary data.</text>
</comment>
<dbReference type="Gene3D" id="3.90.1200.10">
    <property type="match status" value="1"/>
</dbReference>
<dbReference type="EMBL" id="JBHSKF010000004">
    <property type="protein sequence ID" value="MFC5287705.1"/>
    <property type="molecule type" value="Genomic_DNA"/>
</dbReference>
<dbReference type="Proteomes" id="UP001596157">
    <property type="component" value="Unassembled WGS sequence"/>
</dbReference>
<feature type="domain" description="Aminoglycoside phosphotransferase" evidence="1">
    <location>
        <begin position="16"/>
        <end position="230"/>
    </location>
</feature>
<gene>
    <name evidence="2" type="ORF">ACFPM7_11650</name>
</gene>
<sequence length="268" mass="28759">MTLPASIRKLLPHDPTPLGGGLDNTVYTSGNLIVRIANNPNPDALRREAALLTAIADLPVATPVPVAVDDDAGILVYHRLPGTPLLHRPRTAATLGPSLGKLLSALHSAPIPPTTRTDDTPLTDWLTDTADTYPAAAPALTPTQRRAVEHFLATPPPAPASPPVLTHSDLGAEHLLIDPDTGALTGIIDWTDATITHRAVDFGRLYRDLGPTTHSEVLAHYSPEWTEADEHLTRFFARCTLIEDLAYGLTTARHTYLSAALANFSHTF</sequence>
<protein>
    <submittedName>
        <fullName evidence="2">Phosphotransferase family protein</fullName>
    </submittedName>
</protein>
<dbReference type="PANTHER" id="PTHR21310">
    <property type="entry name" value="AMINOGLYCOSIDE PHOSPHOTRANSFERASE-RELATED-RELATED"/>
    <property type="match status" value="1"/>
</dbReference>
<evidence type="ECO:0000313" key="2">
    <source>
        <dbReference type="EMBL" id="MFC5287705.1"/>
    </source>
</evidence>